<evidence type="ECO:0000313" key="1">
    <source>
        <dbReference type="EMBL" id="EOB02020.1"/>
    </source>
</evidence>
<sequence length="171" mass="19614">MLQPLCMEQFYSAPAADTVVQQLLPGPEAAPLPEPPDPKTCSPREYLEYYIFPVLLPGLAELLHQAKKEKCFEVRCDKEVQELRQWQKQFREEEHISERVEEFWTEQEDKVVLRNKTHSGTLIMSDKRKQCLAETPGMSLQLLCKLVACLAESANGKYDTGPKLSNFTGLW</sequence>
<protein>
    <submittedName>
        <fullName evidence="1">IQ domain-containing protein K</fullName>
    </submittedName>
</protein>
<dbReference type="EMBL" id="KB743005">
    <property type="protein sequence ID" value="EOB02020.1"/>
    <property type="molecule type" value="Genomic_DNA"/>
</dbReference>
<dbReference type="InterPro" id="IPR043408">
    <property type="entry name" value="IQCK"/>
</dbReference>
<dbReference type="AlphaFoldDB" id="R0LK22"/>
<proteinExistence type="predicted"/>
<dbReference type="PANTHER" id="PTHR34927">
    <property type="entry name" value="IQ DOMAIN-CONTAINING PROTEIN K"/>
    <property type="match status" value="1"/>
</dbReference>
<dbReference type="Proteomes" id="UP000296049">
    <property type="component" value="Unassembled WGS sequence"/>
</dbReference>
<dbReference type="PANTHER" id="PTHR34927:SF1">
    <property type="entry name" value="IQ DOMAIN-CONTAINING PROTEIN K"/>
    <property type="match status" value="1"/>
</dbReference>
<organism evidence="1 2">
    <name type="scientific">Anas platyrhynchos</name>
    <name type="common">Mallard</name>
    <name type="synonym">Anas boschas</name>
    <dbReference type="NCBI Taxonomy" id="8839"/>
    <lineage>
        <taxon>Eukaryota</taxon>
        <taxon>Metazoa</taxon>
        <taxon>Chordata</taxon>
        <taxon>Craniata</taxon>
        <taxon>Vertebrata</taxon>
        <taxon>Euteleostomi</taxon>
        <taxon>Archelosauria</taxon>
        <taxon>Archosauria</taxon>
        <taxon>Dinosauria</taxon>
        <taxon>Saurischia</taxon>
        <taxon>Theropoda</taxon>
        <taxon>Coelurosauria</taxon>
        <taxon>Aves</taxon>
        <taxon>Neognathae</taxon>
        <taxon>Galloanserae</taxon>
        <taxon>Anseriformes</taxon>
        <taxon>Anatidae</taxon>
        <taxon>Anatinae</taxon>
        <taxon>Anas</taxon>
    </lineage>
</organism>
<evidence type="ECO:0000313" key="2">
    <source>
        <dbReference type="Proteomes" id="UP000296049"/>
    </source>
</evidence>
<gene>
    <name evidence="1" type="ORF">Anapl_00982</name>
</gene>
<keyword evidence="2" id="KW-1185">Reference proteome</keyword>
<accession>R0LK22</accession>
<reference evidence="2" key="1">
    <citation type="journal article" date="2013" name="Nat. Genet.">
        <title>The duck genome and transcriptome provide insight into an avian influenza virus reservoir species.</title>
        <authorList>
            <person name="Huang Y."/>
            <person name="Li Y."/>
            <person name="Burt D.W."/>
            <person name="Chen H."/>
            <person name="Zhang Y."/>
            <person name="Qian W."/>
            <person name="Kim H."/>
            <person name="Gan S."/>
            <person name="Zhao Y."/>
            <person name="Li J."/>
            <person name="Yi K."/>
            <person name="Feng H."/>
            <person name="Zhu P."/>
            <person name="Li B."/>
            <person name="Liu Q."/>
            <person name="Fairley S."/>
            <person name="Magor K.E."/>
            <person name="Du Z."/>
            <person name="Hu X."/>
            <person name="Goodman L."/>
            <person name="Tafer H."/>
            <person name="Vignal A."/>
            <person name="Lee T."/>
            <person name="Kim K.W."/>
            <person name="Sheng Z."/>
            <person name="An Y."/>
            <person name="Searle S."/>
            <person name="Herrero J."/>
            <person name="Groenen M.A."/>
            <person name="Crooijmans R.P."/>
            <person name="Faraut T."/>
            <person name="Cai Q."/>
            <person name="Webster R.G."/>
            <person name="Aldridge J.R."/>
            <person name="Warren W.C."/>
            <person name="Bartschat S."/>
            <person name="Kehr S."/>
            <person name="Marz M."/>
            <person name="Stadler P.F."/>
            <person name="Smith J."/>
            <person name="Kraus R.H."/>
            <person name="Zhao Y."/>
            <person name="Ren L."/>
            <person name="Fei J."/>
            <person name="Morisson M."/>
            <person name="Kaiser P."/>
            <person name="Griffin D.K."/>
            <person name="Rao M."/>
            <person name="Pitel F."/>
            <person name="Wang J."/>
            <person name="Li N."/>
        </authorList>
    </citation>
    <scope>NUCLEOTIDE SEQUENCE [LARGE SCALE GENOMIC DNA]</scope>
</reference>
<name>R0LK22_ANAPL</name>